<reference evidence="4" key="1">
    <citation type="submission" date="2021-02" db="EMBL/GenBank/DDBJ databases">
        <authorList>
            <person name="Dougan E. K."/>
            <person name="Rhodes N."/>
            <person name="Thang M."/>
            <person name="Chan C."/>
        </authorList>
    </citation>
    <scope>NUCLEOTIDE SEQUENCE</scope>
</reference>
<dbReference type="InterPro" id="IPR009097">
    <property type="entry name" value="Cyclic_Pdiesterase"/>
</dbReference>
<organism evidence="4 5">
    <name type="scientific">Symbiodinium natans</name>
    <dbReference type="NCBI Taxonomy" id="878477"/>
    <lineage>
        <taxon>Eukaryota</taxon>
        <taxon>Sar</taxon>
        <taxon>Alveolata</taxon>
        <taxon>Dinophyceae</taxon>
        <taxon>Suessiales</taxon>
        <taxon>Symbiodiniaceae</taxon>
        <taxon>Symbiodinium</taxon>
    </lineage>
</organism>
<feature type="region of interest" description="Disordered" evidence="1">
    <location>
        <begin position="597"/>
        <end position="635"/>
    </location>
</feature>
<protein>
    <recommendedName>
        <fullName evidence="3">A-kinase anchor protein 7-like phosphoesterase domain-containing protein</fullName>
    </recommendedName>
</protein>
<name>A0A812QLI5_9DINO</name>
<dbReference type="PANTHER" id="PTHR15934:SF2">
    <property type="entry name" value="A-KINASE ANCHOR PROTEIN 7-LIKE PHOSPHOESTERASE DOMAIN-CONTAINING PROTEIN"/>
    <property type="match status" value="1"/>
</dbReference>
<evidence type="ECO:0000259" key="3">
    <source>
        <dbReference type="Pfam" id="PF10469"/>
    </source>
</evidence>
<sequence length="662" mass="72091">MAGLEPLKQLGKQPNGRTVTREFQRLAGELRGVAAAPDLEQRKGLWQLAEQVEQTAETVISLVRKVESGRLQVPATPIPKDPSSRPPSAHALAQELRSMVEELGELQRSHTPLGQEQLAALHRMAEQLEKRALLSTVPCLLKMIELRSKIPKHNTHFIGVRMPCHVRRRLGYLQSEILKQQPWLQESVEPIEKSHVTVLVARLAFDDVAKAVAALHQAAADWRSQGPHELRVEGLGQFQGGVLYAPILPSHSLASLAEHLRLCVAKALGSCDPFAFAAQPASQAIPHVTLFKGSNAEKQKQPMARQNVSLAAKTVLAGPVESLSFGSFGLEECELLSMGHVQEDGYYEVQATLRLADAAEVPEADDNDFKEKVARKSDIKEGQKKTEEQLASISNQLDVFREGRRVADSFQWQQVFLLALGLASFICLLVALAGSAGSQPFAAFLAALLGWLVVYAYQLQAQCQRLVISLALIKHRAARGGHSEMEIDARLEADLAGVSSAYALLQGADSRPREAVQAVLTASLVNDYLRLQALVRAYTDRYGLLIEGRDWHMDKTLAAAVLPPGPDAACHTQRTSLESLCEDGLSEAASRIGELREFPPSMSPRDVNFEADGHPHLGPVGATPGASSSAVPSSGMADTLSKTIASIEDSMNLPSWLRQIRH</sequence>
<feature type="compositionally biased region" description="Low complexity" evidence="1">
    <location>
        <begin position="618"/>
        <end position="635"/>
    </location>
</feature>
<gene>
    <name evidence="4" type="ORF">SNAT2548_LOCUS21421</name>
</gene>
<evidence type="ECO:0000313" key="5">
    <source>
        <dbReference type="Proteomes" id="UP000604046"/>
    </source>
</evidence>
<feature type="domain" description="A-kinase anchor protein 7-like phosphoesterase" evidence="3">
    <location>
        <begin position="155"/>
        <end position="355"/>
    </location>
</feature>
<dbReference type="GO" id="GO:0010738">
    <property type="term" value="P:regulation of protein kinase A signaling"/>
    <property type="evidence" value="ECO:0007669"/>
    <property type="project" value="TreeGrafter"/>
</dbReference>
<dbReference type="Proteomes" id="UP000604046">
    <property type="component" value="Unassembled WGS sequence"/>
</dbReference>
<keyword evidence="5" id="KW-1185">Reference proteome</keyword>
<proteinExistence type="predicted"/>
<comment type="caution">
    <text evidence="4">The sequence shown here is derived from an EMBL/GenBank/DDBJ whole genome shotgun (WGS) entry which is preliminary data.</text>
</comment>
<keyword evidence="2" id="KW-1133">Transmembrane helix</keyword>
<dbReference type="PANTHER" id="PTHR15934">
    <property type="entry name" value="RNA 2',3'-CYCLIC PHOSPHODIESTERASE"/>
    <property type="match status" value="1"/>
</dbReference>
<keyword evidence="2" id="KW-0812">Transmembrane</keyword>
<keyword evidence="2" id="KW-0472">Membrane</keyword>
<dbReference type="InterPro" id="IPR019510">
    <property type="entry name" value="AKAP7-like_phosphoesterase"/>
</dbReference>
<evidence type="ECO:0000313" key="4">
    <source>
        <dbReference type="EMBL" id="CAE7393062.1"/>
    </source>
</evidence>
<dbReference type="GO" id="GO:0005829">
    <property type="term" value="C:cytosol"/>
    <property type="evidence" value="ECO:0007669"/>
    <property type="project" value="TreeGrafter"/>
</dbReference>
<feature type="transmembrane region" description="Helical" evidence="2">
    <location>
        <begin position="415"/>
        <end position="434"/>
    </location>
</feature>
<dbReference type="Gene3D" id="3.90.1140.10">
    <property type="entry name" value="Cyclic phosphodiesterase"/>
    <property type="match status" value="1"/>
</dbReference>
<dbReference type="Pfam" id="PF10469">
    <property type="entry name" value="AKAP7_NLS"/>
    <property type="match status" value="1"/>
</dbReference>
<dbReference type="OrthoDB" id="10595535at2759"/>
<feature type="transmembrane region" description="Helical" evidence="2">
    <location>
        <begin position="441"/>
        <end position="459"/>
    </location>
</feature>
<evidence type="ECO:0000256" key="2">
    <source>
        <dbReference type="SAM" id="Phobius"/>
    </source>
</evidence>
<dbReference type="InterPro" id="IPR052641">
    <property type="entry name" value="AKAP7_isoform_gamma"/>
</dbReference>
<accession>A0A812QLI5</accession>
<dbReference type="GO" id="GO:0034237">
    <property type="term" value="F:protein kinase A regulatory subunit binding"/>
    <property type="evidence" value="ECO:0007669"/>
    <property type="project" value="TreeGrafter"/>
</dbReference>
<dbReference type="EMBL" id="CAJNDS010002252">
    <property type="protein sequence ID" value="CAE7393062.1"/>
    <property type="molecule type" value="Genomic_DNA"/>
</dbReference>
<dbReference type="SUPFAM" id="SSF55144">
    <property type="entry name" value="LigT-like"/>
    <property type="match status" value="1"/>
</dbReference>
<dbReference type="AlphaFoldDB" id="A0A812QLI5"/>
<evidence type="ECO:0000256" key="1">
    <source>
        <dbReference type="SAM" id="MobiDB-lite"/>
    </source>
</evidence>